<evidence type="ECO:0000256" key="1">
    <source>
        <dbReference type="SAM" id="MobiDB-lite"/>
    </source>
</evidence>
<dbReference type="STRING" id="52.CMC5_056890"/>
<name>A0A0K1EKX8_CHOCO</name>
<sequence length="226" mass="23028">MLAALLAGCESNASIGVIQVAALGASGEPLAGALAAIEEGGLFVPAYVYGAQAGTEPTGEEEIPPTPGYFTTVLPRGPKGIHIFAEGYQVASSEFMLAPKETEVEEVEVRATPMPEGAARPATENAVFSPSSVTPGNTTTLTVDVTAAEEDPISAQVLAIQPGEGLAAAFGPPVPEEEGAEAVPANGTWSATLSAPVERGSYVYYVVAASENRMLAPIITATLIVE</sequence>
<feature type="compositionally biased region" description="Polar residues" evidence="1">
    <location>
        <begin position="126"/>
        <end position="135"/>
    </location>
</feature>
<evidence type="ECO:0000313" key="3">
    <source>
        <dbReference type="Proteomes" id="UP000067626"/>
    </source>
</evidence>
<reference evidence="2 3" key="1">
    <citation type="submission" date="2015-07" db="EMBL/GenBank/DDBJ databases">
        <title>Genome analysis of myxobacterium Chondromyces crocatus Cm c5 reveals a high potential for natural compound synthesis and the genetic basis for the loss of fruiting body formation.</title>
        <authorList>
            <person name="Zaburannyi N."/>
            <person name="Bunk B."/>
            <person name="Maier J."/>
            <person name="Overmann J."/>
            <person name="Mueller R."/>
        </authorList>
    </citation>
    <scope>NUCLEOTIDE SEQUENCE [LARGE SCALE GENOMIC DNA]</scope>
    <source>
        <strain evidence="2 3">Cm c5</strain>
    </source>
</reference>
<feature type="region of interest" description="Disordered" evidence="1">
    <location>
        <begin position="114"/>
        <end position="135"/>
    </location>
</feature>
<dbReference type="KEGG" id="ccro:CMC5_056890"/>
<keyword evidence="3" id="KW-1185">Reference proteome</keyword>
<protein>
    <submittedName>
        <fullName evidence="2">Uncharacterized protein</fullName>
    </submittedName>
</protein>
<accession>A0A0K1EKX8</accession>
<evidence type="ECO:0000313" key="2">
    <source>
        <dbReference type="EMBL" id="AKT41481.1"/>
    </source>
</evidence>
<gene>
    <name evidence="2" type="ORF">CMC5_056890</name>
</gene>
<dbReference type="Proteomes" id="UP000067626">
    <property type="component" value="Chromosome"/>
</dbReference>
<dbReference type="AlphaFoldDB" id="A0A0K1EKX8"/>
<dbReference type="EMBL" id="CP012159">
    <property type="protein sequence ID" value="AKT41481.1"/>
    <property type="molecule type" value="Genomic_DNA"/>
</dbReference>
<proteinExistence type="predicted"/>
<organism evidence="2 3">
    <name type="scientific">Chondromyces crocatus</name>
    <dbReference type="NCBI Taxonomy" id="52"/>
    <lineage>
        <taxon>Bacteria</taxon>
        <taxon>Pseudomonadati</taxon>
        <taxon>Myxococcota</taxon>
        <taxon>Polyangia</taxon>
        <taxon>Polyangiales</taxon>
        <taxon>Polyangiaceae</taxon>
        <taxon>Chondromyces</taxon>
    </lineage>
</organism>